<sequence>MSTRLSNRRESLIPNPSHYHHHIQLIDNTLSTQPSPLERTSSSKQEAKNSKYHSLSAKKLNRVLHPHSYPTHLRNSVNQRKYAKYQDHDQVGKNRFLNQSSQGKNGGILKEGKNKISHMQSKNKLNSHEKYEEADSAVDILYENQRGGIFFGKLLFSARALGNLDPAPWTNIAQKPSATNILNSQPPDPSWKWVGKQWSIYPTEDSSEGWEYSFAFHGKFSWHKCKWWNSFVRRRAWVRKRVRRKDHNGNDNLYAFDSEYFTVNPVKFSQRNPASSVLGTDCCESYLLFGKHQVEDEAPKQISNFEKLTKVMKTARIDREITEAVENFTQNREENYLLLKDQMHKIMHLFIFQASRRILIFVILKQLRMALDKRKNSGQFESEEKQDQIKFLDAALKAAKGESDNYEYWSEKKKLLNIK</sequence>
<dbReference type="STRING" id="52586.A0A0B1PES6"/>
<proteinExistence type="predicted"/>
<gene>
    <name evidence="2" type="ORF">EV44_g4662</name>
</gene>
<feature type="region of interest" description="Disordered" evidence="1">
    <location>
        <begin position="32"/>
        <end position="52"/>
    </location>
</feature>
<dbReference type="EMBL" id="JNVN01000255">
    <property type="protein sequence ID" value="KHJ35790.1"/>
    <property type="molecule type" value="Genomic_DNA"/>
</dbReference>
<accession>A0A0B1PES6</accession>
<feature type="compositionally biased region" description="Polar residues" evidence="1">
    <location>
        <begin position="32"/>
        <end position="44"/>
    </location>
</feature>
<reference evidence="2 3" key="1">
    <citation type="journal article" date="2014" name="BMC Genomics">
        <title>Adaptive genomic structural variation in the grape powdery mildew pathogen, Erysiphe necator.</title>
        <authorList>
            <person name="Jones L."/>
            <person name="Riaz S."/>
            <person name="Morales-Cruz A."/>
            <person name="Amrine K.C."/>
            <person name="McGuire B."/>
            <person name="Gubler W.D."/>
            <person name="Walker M.A."/>
            <person name="Cantu D."/>
        </authorList>
    </citation>
    <scope>NUCLEOTIDE SEQUENCE [LARGE SCALE GENOMIC DNA]</scope>
    <source>
        <strain evidence="3">c</strain>
    </source>
</reference>
<evidence type="ECO:0000313" key="3">
    <source>
        <dbReference type="Proteomes" id="UP000030854"/>
    </source>
</evidence>
<evidence type="ECO:0000256" key="1">
    <source>
        <dbReference type="SAM" id="MobiDB-lite"/>
    </source>
</evidence>
<organism evidence="2 3">
    <name type="scientific">Uncinula necator</name>
    <name type="common">Grape powdery mildew</name>
    <dbReference type="NCBI Taxonomy" id="52586"/>
    <lineage>
        <taxon>Eukaryota</taxon>
        <taxon>Fungi</taxon>
        <taxon>Dikarya</taxon>
        <taxon>Ascomycota</taxon>
        <taxon>Pezizomycotina</taxon>
        <taxon>Leotiomycetes</taxon>
        <taxon>Erysiphales</taxon>
        <taxon>Erysiphaceae</taxon>
        <taxon>Erysiphe</taxon>
    </lineage>
</organism>
<keyword evidence="3" id="KW-1185">Reference proteome</keyword>
<protein>
    <submittedName>
        <fullName evidence="2">Putative meiotically up-regulated 65 protein</fullName>
    </submittedName>
</protein>
<name>A0A0B1PES6_UNCNE</name>
<dbReference type="Proteomes" id="UP000030854">
    <property type="component" value="Unassembled WGS sequence"/>
</dbReference>
<evidence type="ECO:0000313" key="2">
    <source>
        <dbReference type="EMBL" id="KHJ35790.1"/>
    </source>
</evidence>
<comment type="caution">
    <text evidence="2">The sequence shown here is derived from an EMBL/GenBank/DDBJ whole genome shotgun (WGS) entry which is preliminary data.</text>
</comment>
<dbReference type="HOGENOM" id="CLU_028361_1_0_1"/>
<dbReference type="AlphaFoldDB" id="A0A0B1PES6"/>
<dbReference type="OMA" id="KDENNEC"/>